<dbReference type="EMBL" id="JH921454">
    <property type="protein sequence ID" value="EKD12867.1"/>
    <property type="molecule type" value="Genomic_DNA"/>
</dbReference>
<feature type="region of interest" description="Disordered" evidence="8">
    <location>
        <begin position="656"/>
        <end position="690"/>
    </location>
</feature>
<dbReference type="AlphaFoldDB" id="K1WKS7"/>
<evidence type="ECO:0000313" key="10">
    <source>
        <dbReference type="Proteomes" id="UP000006753"/>
    </source>
</evidence>
<organism evidence="9 10">
    <name type="scientific">Marssonina brunnea f. sp. multigermtubi (strain MB_m1)</name>
    <name type="common">Marssonina leaf spot fungus</name>
    <dbReference type="NCBI Taxonomy" id="1072389"/>
    <lineage>
        <taxon>Eukaryota</taxon>
        <taxon>Fungi</taxon>
        <taxon>Dikarya</taxon>
        <taxon>Ascomycota</taxon>
        <taxon>Pezizomycotina</taxon>
        <taxon>Leotiomycetes</taxon>
        <taxon>Helotiales</taxon>
        <taxon>Drepanopezizaceae</taxon>
        <taxon>Drepanopeziza</taxon>
    </lineage>
</organism>
<keyword evidence="5" id="KW-0804">Transcription</keyword>
<feature type="region of interest" description="Disordered" evidence="8">
    <location>
        <begin position="622"/>
        <end position="643"/>
    </location>
</feature>
<keyword evidence="3" id="KW-0805">Transcription regulation</keyword>
<keyword evidence="10" id="KW-1185">Reference proteome</keyword>
<accession>K1WKS7</accession>
<dbReference type="GO" id="GO:0003677">
    <property type="term" value="F:DNA binding"/>
    <property type="evidence" value="ECO:0007669"/>
    <property type="project" value="UniProtKB-KW"/>
</dbReference>
<dbReference type="InterPro" id="IPR052360">
    <property type="entry name" value="Transcr_Regulatory_Proteins"/>
</dbReference>
<keyword evidence="4" id="KW-0238">DNA-binding</keyword>
<feature type="compositionally biased region" description="Polar residues" evidence="8">
    <location>
        <begin position="398"/>
        <end position="418"/>
    </location>
</feature>
<feature type="compositionally biased region" description="Polar residues" evidence="8">
    <location>
        <begin position="425"/>
        <end position="435"/>
    </location>
</feature>
<dbReference type="eggNOG" id="ENOG502S0V0">
    <property type="taxonomic scope" value="Eukaryota"/>
</dbReference>
<dbReference type="GO" id="GO:0046872">
    <property type="term" value="F:metal ion binding"/>
    <property type="evidence" value="ECO:0007669"/>
    <property type="project" value="UniProtKB-KW"/>
</dbReference>
<feature type="region of interest" description="Disordered" evidence="8">
    <location>
        <begin position="746"/>
        <end position="768"/>
    </location>
</feature>
<dbReference type="KEGG" id="mbe:MBM_09096"/>
<protein>
    <submittedName>
        <fullName evidence="9">Uncharacterized protein</fullName>
    </submittedName>
</protein>
<evidence type="ECO:0000256" key="2">
    <source>
        <dbReference type="ARBA" id="ARBA00022833"/>
    </source>
</evidence>
<evidence type="ECO:0000256" key="6">
    <source>
        <dbReference type="ARBA" id="ARBA00023242"/>
    </source>
</evidence>
<dbReference type="OrthoDB" id="4088568at2759"/>
<dbReference type="HOGENOM" id="CLU_008442_0_0_1"/>
<evidence type="ECO:0000256" key="8">
    <source>
        <dbReference type="SAM" id="MobiDB-lite"/>
    </source>
</evidence>
<name>K1WKS7_MARBU</name>
<evidence type="ECO:0000256" key="7">
    <source>
        <dbReference type="SAM" id="Coils"/>
    </source>
</evidence>
<feature type="compositionally biased region" description="Low complexity" evidence="8">
    <location>
        <begin position="540"/>
        <end position="549"/>
    </location>
</feature>
<feature type="coiled-coil region" evidence="7">
    <location>
        <begin position="85"/>
        <end position="227"/>
    </location>
</feature>
<keyword evidence="7" id="KW-0175">Coiled coil</keyword>
<evidence type="ECO:0000256" key="1">
    <source>
        <dbReference type="ARBA" id="ARBA00022723"/>
    </source>
</evidence>
<dbReference type="PANTHER" id="PTHR36206">
    <property type="entry name" value="ASPERCRYPTIN BIOSYNTHESIS CLUSTER-SPECIFIC TRANSCRIPTION REGULATOR ATNN-RELATED"/>
    <property type="match status" value="1"/>
</dbReference>
<evidence type="ECO:0000256" key="3">
    <source>
        <dbReference type="ARBA" id="ARBA00023015"/>
    </source>
</evidence>
<dbReference type="Proteomes" id="UP000006753">
    <property type="component" value="Unassembled WGS sequence"/>
</dbReference>
<gene>
    <name evidence="9" type="ORF">MBM_09096</name>
</gene>
<sequence length="1162" mass="129821">MIRLYYWFNATETETEMDMEMDMDMEPGDQLEALITAIPKCRSTTPSLWCCCGRTDCAYLKHNGVALDDLEKEVRTVASLGQALLVRHEQYMHDAEKDRKALEHENAKSIEENRGLLDQLEDLNGTLEESETHIKSLEATLYSTRQELRHLELLASRTRDLEVQLAALEQEQDLLQRTLITTQEEERSAIQRWRKAERRICDLHGQLERIEREAKEEREKHVEVMGRMERQRAVEKELDTAAGRLKGAAAATTSNSKNGSNVVSHFVKDILQDNANLQMGIVELREMLMNSNDEVQTLREQLLMHQPMDDEGHASGPQTLRAELAPKEPAIEERAPQVISQALHIHHHYHTSKKEEIRRPKKKRISLNVALLTPPKGMQSPRANQSHDSASAILSQTSVTIPSPLTPNNRWSVQSGQMSEFAPSSVPSSPQSIYRQSGLFDRLDIDSSRPTSPSSSLDLMSPKFAPSFHHRKRGSEASTQSCLLASKFQSHVIHEERGDDIEEIEDVQPTPPLDDDPTPSHTSRDTEYFSTDHEEEHWTSSLRPRLRPSASHDSILSVSGIDIHTLKSRPSQITIRGGSALLRPPSRLGTPTVIVSSESSTVIPRATLSRQTQDSTAYLRSMRASGDGPRSISPSNSNERTKTKLGGWVFGRWGITPQKSAGGAGRSSSASPQSSPQQKQQQQQRAVSTPVVDPLKAFAGRAPGINQKGPILGFAKKIERAPSQVKAEVVDHDALREILMEGGVEMPTTAGSSSAAGKKERRGLPKTRTGMPDMQCFRCIKFGTRCDGYVSDEKAFQKAFQKALLPKAPVVPPLLIRSTAILTSFGTRRRPSEILPDFDEHIFPLRQVILQTCERSFAADMVLDEGLLMGPAELCIVKHAVIALGALDLAADSHRDFSRLTLNGRSKNSQEHHHNAFRQYTTAIREMWLAAGSGNQDLRITLLTCLVAWREEAVDARSERRFVCLEGNAQDRVEDQLVRIFQGLDVQAASFTYENTPERKVLIQEGERALLSRMPATFESVHEASIYEYALVRQTMRLFSARVRHHIPPPPRIAVPLHVQGLGGVKDPAVVAVQQRIMADLARWVWDSVLSGKAGEWAMEVEDEFCDSEGRVPVWVRIHFVALARDPEARLAVLPCRQRAGSETEYEMVTRTTSNSMAVSTA</sequence>
<feature type="region of interest" description="Disordered" evidence="8">
    <location>
        <begin position="398"/>
        <end position="476"/>
    </location>
</feature>
<feature type="compositionally biased region" description="Low complexity" evidence="8">
    <location>
        <begin position="658"/>
        <end position="686"/>
    </location>
</feature>
<keyword evidence="1" id="KW-0479">Metal-binding</keyword>
<keyword evidence="6" id="KW-0539">Nucleus</keyword>
<evidence type="ECO:0000256" key="5">
    <source>
        <dbReference type="ARBA" id="ARBA00023163"/>
    </source>
</evidence>
<keyword evidence="2" id="KW-0862">Zinc</keyword>
<feature type="region of interest" description="Disordered" evidence="8">
    <location>
        <begin position="501"/>
        <end position="549"/>
    </location>
</feature>
<evidence type="ECO:0000256" key="4">
    <source>
        <dbReference type="ARBA" id="ARBA00023125"/>
    </source>
</evidence>
<feature type="compositionally biased region" description="Basic and acidic residues" evidence="8">
    <location>
        <begin position="522"/>
        <end position="538"/>
    </location>
</feature>
<dbReference type="PANTHER" id="PTHR36206:SF4">
    <property type="entry name" value="HYPOTHETICAL CONSERVED PROTEIN (EUROFUNG)-RELATED"/>
    <property type="match status" value="1"/>
</dbReference>
<reference evidence="9 10" key="1">
    <citation type="journal article" date="2012" name="BMC Genomics">
        <title>Sequencing the genome of Marssonina brunnea reveals fungus-poplar co-evolution.</title>
        <authorList>
            <person name="Zhu S."/>
            <person name="Cao Y.-Z."/>
            <person name="Jiang C."/>
            <person name="Tan B.-Y."/>
            <person name="Wang Z."/>
            <person name="Feng S."/>
            <person name="Zhang L."/>
            <person name="Su X.-H."/>
            <person name="Brejova B."/>
            <person name="Vinar T."/>
            <person name="Xu M."/>
            <person name="Wang M.-X."/>
            <person name="Zhang S.-G."/>
            <person name="Huang M.-R."/>
            <person name="Wu R."/>
            <person name="Zhou Y."/>
        </authorList>
    </citation>
    <scope>NUCLEOTIDE SEQUENCE [LARGE SCALE GENOMIC DNA]</scope>
    <source>
        <strain evidence="9 10">MB_m1</strain>
    </source>
</reference>
<dbReference type="STRING" id="1072389.K1WKS7"/>
<dbReference type="InParanoid" id="K1WKS7"/>
<proteinExistence type="predicted"/>
<evidence type="ECO:0000313" key="9">
    <source>
        <dbReference type="EMBL" id="EKD12867.1"/>
    </source>
</evidence>